<dbReference type="OrthoDB" id="9805115at2"/>
<dbReference type="InterPro" id="IPR025159">
    <property type="entry name" value="AbiEi_N"/>
</dbReference>
<feature type="domain" description="AbiEi antitoxin N-terminal" evidence="1">
    <location>
        <begin position="28"/>
        <end position="76"/>
    </location>
</feature>
<keyword evidence="3" id="KW-1185">Reference proteome</keyword>
<proteinExistence type="predicted"/>
<comment type="caution">
    <text evidence="2">The sequence shown here is derived from an EMBL/GenBank/DDBJ whole genome shotgun (WGS) entry which is preliminary data.</text>
</comment>
<accession>A0A369LRX3</accession>
<protein>
    <recommendedName>
        <fullName evidence="1">AbiEi antitoxin N-terminal domain-containing protein</fullName>
    </recommendedName>
</protein>
<dbReference type="RefSeq" id="WP_015539295.1">
    <property type="nucleotide sequence ID" value="NZ_CABMMS010000011.1"/>
</dbReference>
<reference evidence="2 3" key="1">
    <citation type="journal article" date="2018" name="Elife">
        <title>Discovery and characterization of a prevalent human gut bacterial enzyme sufficient for the inactivation of a family of plant toxins.</title>
        <authorList>
            <person name="Koppel N."/>
            <person name="Bisanz J.E."/>
            <person name="Pandelia M.E."/>
            <person name="Turnbaugh P.J."/>
            <person name="Balskus E.P."/>
        </authorList>
    </citation>
    <scope>NUCLEOTIDE SEQUENCE [LARGE SCALE GENOMIC DNA]</scope>
    <source>
        <strain evidence="2 3">3C</strain>
    </source>
</reference>
<dbReference type="GeneID" id="78360869"/>
<dbReference type="InterPro" id="IPR036388">
    <property type="entry name" value="WH-like_DNA-bd_sf"/>
</dbReference>
<dbReference type="AlphaFoldDB" id="A0A369LRX3"/>
<name>A0A369LRX3_9ACTN</name>
<dbReference type="Pfam" id="PF13338">
    <property type="entry name" value="AbiEi_4"/>
    <property type="match status" value="1"/>
</dbReference>
<evidence type="ECO:0000313" key="2">
    <source>
        <dbReference type="EMBL" id="RDB61884.1"/>
    </source>
</evidence>
<sequence length="85" mass="9522">MFGAGRIALWRDTGSVRQSGIDKIRYPELIMKLANQQGGTIKRRDVEQLLHLQTKQAYRELSKLVDAGELVSVGRGPGAHYEVSR</sequence>
<dbReference type="EMBL" id="PPTS01000011">
    <property type="protein sequence ID" value="RDB61884.1"/>
    <property type="molecule type" value="Genomic_DNA"/>
</dbReference>
<evidence type="ECO:0000259" key="1">
    <source>
        <dbReference type="Pfam" id="PF13338"/>
    </source>
</evidence>
<dbReference type="Gene3D" id="1.10.10.10">
    <property type="entry name" value="Winged helix-like DNA-binding domain superfamily/Winged helix DNA-binding domain"/>
    <property type="match status" value="1"/>
</dbReference>
<gene>
    <name evidence="2" type="ORF">C1877_14330</name>
</gene>
<organism evidence="2 3">
    <name type="scientific">Gordonibacter pamelaeae</name>
    <dbReference type="NCBI Taxonomy" id="471189"/>
    <lineage>
        <taxon>Bacteria</taxon>
        <taxon>Bacillati</taxon>
        <taxon>Actinomycetota</taxon>
        <taxon>Coriobacteriia</taxon>
        <taxon>Eggerthellales</taxon>
        <taxon>Eggerthellaceae</taxon>
        <taxon>Gordonibacter</taxon>
    </lineage>
</organism>
<evidence type="ECO:0000313" key="3">
    <source>
        <dbReference type="Proteomes" id="UP000254000"/>
    </source>
</evidence>
<dbReference type="Proteomes" id="UP000254000">
    <property type="component" value="Unassembled WGS sequence"/>
</dbReference>